<organism evidence="2 3">
    <name type="scientific">Streptomyces phaeochromogenes</name>
    <dbReference type="NCBI Taxonomy" id="1923"/>
    <lineage>
        <taxon>Bacteria</taxon>
        <taxon>Bacillati</taxon>
        <taxon>Actinomycetota</taxon>
        <taxon>Actinomycetes</taxon>
        <taxon>Kitasatosporales</taxon>
        <taxon>Streptomycetaceae</taxon>
        <taxon>Streptomyces</taxon>
        <taxon>Streptomyces phaeochromogenes group</taxon>
    </lineage>
</organism>
<keyword evidence="3" id="KW-1185">Reference proteome</keyword>
<feature type="region of interest" description="Disordered" evidence="1">
    <location>
        <begin position="155"/>
        <end position="177"/>
    </location>
</feature>
<evidence type="ECO:0000313" key="2">
    <source>
        <dbReference type="EMBL" id="WSD14517.1"/>
    </source>
</evidence>
<sequence length="177" mass="19061">MPLSDPDQRMLLHDVADRLNTVADHLPLPDQIRPDPALSEILDDEVRHLARLLGFLAGESAFRHRAAARSPARPTATVRRTTLALASAAEPTGLALAALSAAVHHLGHLADLAHQAPGPARDRAITTKHQRLEDRLGDSRIYLARAAKHLRTAADTRTLAATAMPSPSTTTTPSRSR</sequence>
<dbReference type="Proteomes" id="UP001340816">
    <property type="component" value="Chromosome"/>
</dbReference>
<dbReference type="EMBL" id="CP109135">
    <property type="protein sequence ID" value="WSD14517.1"/>
    <property type="molecule type" value="Genomic_DNA"/>
</dbReference>
<dbReference type="RefSeq" id="WP_326759160.1">
    <property type="nucleotide sequence ID" value="NZ_CP109135.1"/>
</dbReference>
<evidence type="ECO:0000313" key="3">
    <source>
        <dbReference type="Proteomes" id="UP001340816"/>
    </source>
</evidence>
<proteinExistence type="predicted"/>
<name>A0ABZ1H7H9_STRPH</name>
<evidence type="ECO:0000256" key="1">
    <source>
        <dbReference type="SAM" id="MobiDB-lite"/>
    </source>
</evidence>
<reference evidence="2 3" key="1">
    <citation type="submission" date="2022-10" db="EMBL/GenBank/DDBJ databases">
        <title>The complete genomes of actinobacterial strains from the NBC collection.</title>
        <authorList>
            <person name="Joergensen T.S."/>
            <person name="Alvarez Arevalo M."/>
            <person name="Sterndorff E.B."/>
            <person name="Faurdal D."/>
            <person name="Vuksanovic O."/>
            <person name="Mourched A.-S."/>
            <person name="Charusanti P."/>
            <person name="Shaw S."/>
            <person name="Blin K."/>
            <person name="Weber T."/>
        </authorList>
    </citation>
    <scope>NUCLEOTIDE SEQUENCE [LARGE SCALE GENOMIC DNA]</scope>
    <source>
        <strain evidence="2 3">NBC 01752</strain>
    </source>
</reference>
<accession>A0ABZ1H7H9</accession>
<protein>
    <submittedName>
        <fullName evidence="2">Uncharacterized protein</fullName>
    </submittedName>
</protein>
<gene>
    <name evidence="2" type="ORF">OHB35_15400</name>
</gene>